<keyword evidence="1 2" id="KW-0732">Signal</keyword>
<dbReference type="OrthoDB" id="2156807at2"/>
<dbReference type="InterPro" id="IPR029050">
    <property type="entry name" value="Immunoprotect_excell_Ig-like"/>
</dbReference>
<feature type="domain" description="DUF5105" evidence="4">
    <location>
        <begin position="166"/>
        <end position="340"/>
    </location>
</feature>
<protein>
    <recommendedName>
        <fullName evidence="7">DUF4352 domain-containing protein</fullName>
    </recommendedName>
</protein>
<dbReference type="EMBL" id="JOTN01000024">
    <property type="protein sequence ID" value="KEK17655.1"/>
    <property type="molecule type" value="Genomic_DNA"/>
</dbReference>
<name>A0A073JTL2_9BACI</name>
<dbReference type="Proteomes" id="UP000027822">
    <property type="component" value="Unassembled WGS sequence"/>
</dbReference>
<evidence type="ECO:0008006" key="7">
    <source>
        <dbReference type="Google" id="ProtNLM"/>
    </source>
</evidence>
<evidence type="ECO:0000313" key="6">
    <source>
        <dbReference type="Proteomes" id="UP000027822"/>
    </source>
</evidence>
<dbReference type="Pfam" id="PF11611">
    <property type="entry name" value="DUF4352"/>
    <property type="match status" value="1"/>
</dbReference>
<dbReference type="eggNOG" id="ENOG502ZNIZ">
    <property type="taxonomic scope" value="Bacteria"/>
</dbReference>
<evidence type="ECO:0000259" key="4">
    <source>
        <dbReference type="Pfam" id="PF17118"/>
    </source>
</evidence>
<organism evidence="5 6">
    <name type="scientific">Bacillus manliponensis</name>
    <dbReference type="NCBI Taxonomy" id="574376"/>
    <lineage>
        <taxon>Bacteria</taxon>
        <taxon>Bacillati</taxon>
        <taxon>Bacillota</taxon>
        <taxon>Bacilli</taxon>
        <taxon>Bacillales</taxon>
        <taxon>Bacillaceae</taxon>
        <taxon>Bacillus</taxon>
        <taxon>Bacillus cereus group</taxon>
    </lineage>
</organism>
<feature type="chain" id="PRO_5039330070" description="DUF4352 domain-containing protein" evidence="2">
    <location>
        <begin position="23"/>
        <end position="353"/>
    </location>
</feature>
<evidence type="ECO:0000256" key="2">
    <source>
        <dbReference type="SAM" id="SignalP"/>
    </source>
</evidence>
<dbReference type="AlphaFoldDB" id="A0A073JTL2"/>
<dbReference type="InterPro" id="IPR029051">
    <property type="entry name" value="DUF4352"/>
</dbReference>
<dbReference type="RefSeq" id="WP_034642775.1">
    <property type="nucleotide sequence ID" value="NZ_CBCSJC010000006.1"/>
</dbReference>
<accession>A0A073JTL2</accession>
<dbReference type="Pfam" id="PF17118">
    <property type="entry name" value="DUF5105"/>
    <property type="match status" value="1"/>
</dbReference>
<feature type="domain" description="DUF4352" evidence="3">
    <location>
        <begin position="41"/>
        <end position="143"/>
    </location>
</feature>
<dbReference type="Gene3D" id="2.60.40.1240">
    <property type="match status" value="1"/>
</dbReference>
<dbReference type="PROSITE" id="PS51257">
    <property type="entry name" value="PROKAR_LIPOPROTEIN"/>
    <property type="match status" value="1"/>
</dbReference>
<evidence type="ECO:0000259" key="3">
    <source>
        <dbReference type="Pfam" id="PF11611"/>
    </source>
</evidence>
<reference evidence="5 6" key="1">
    <citation type="submission" date="2014-06" db="EMBL/GenBank/DDBJ databases">
        <title>Draft genome sequence of Bacillus manliponensis JCM 15802 (MCCC 1A00708).</title>
        <authorList>
            <person name="Lai Q."/>
            <person name="Liu Y."/>
            <person name="Shao Z."/>
        </authorList>
    </citation>
    <scope>NUCLEOTIDE SEQUENCE [LARGE SCALE GENOMIC DNA]</scope>
    <source>
        <strain evidence="5 6">JCM 15802</strain>
    </source>
</reference>
<gene>
    <name evidence="5" type="ORF">BAMA_11845</name>
</gene>
<evidence type="ECO:0000256" key="1">
    <source>
        <dbReference type="ARBA" id="ARBA00022729"/>
    </source>
</evidence>
<dbReference type="STRING" id="574376.BAMA_11845"/>
<sequence>MRTKKWLVVCFATLLTFGVVSGCDSSKSSTKVSESKNGKEKAESKSVALEIESAQFVLPEEYEKPVNGRVLQVNVNVKNIGKEAFQLSQRNFSLYEGDKKMKEYYSADTNAIKYDDIDTGKQIAGTLYFDVKEADSYELVFKKERLNPEKEKEEKLTFKIDGKELKKKIGELNRPGDSLAAYINAIFYDKDVEKVKELSGDDGQEVINAVKDGLNRTLQSELGFTLDQQIVDTYFIKLKAAIQEKVKFEVTTVSMENDGRRANVEIKGNPLLVYELQSKLQTEANRIATENPEIAEEELIKKIFEYQTSILHEAPVSPTEKVVKLQMEKHGKDQWRVSGLEEEKIVEAIVTFQ</sequence>
<feature type="signal peptide" evidence="2">
    <location>
        <begin position="1"/>
        <end position="22"/>
    </location>
</feature>
<comment type="caution">
    <text evidence="5">The sequence shown here is derived from an EMBL/GenBank/DDBJ whole genome shotgun (WGS) entry which is preliminary data.</text>
</comment>
<dbReference type="InterPro" id="IPR031343">
    <property type="entry name" value="DUF5105"/>
</dbReference>
<evidence type="ECO:0000313" key="5">
    <source>
        <dbReference type="EMBL" id="KEK17655.1"/>
    </source>
</evidence>
<keyword evidence="6" id="KW-1185">Reference proteome</keyword>
<proteinExistence type="predicted"/>